<dbReference type="PROSITE" id="PS51257">
    <property type="entry name" value="PROKAR_LIPOPROTEIN"/>
    <property type="match status" value="1"/>
</dbReference>
<protein>
    <submittedName>
        <fullName evidence="2">EC1118_1A20_0221p</fullName>
    </submittedName>
</protein>
<sequence length="109" mass="12154">MRSESEVSISTVFLGEYVGDDEKSLGILMGGSTSCMVGMNSAFVNDTIRLDLPTPSSPQITTRIVSLVIVLFNTLVFRSPLFLFSIFICLIYKFHSCFEGKPLYQMLKI</sequence>
<feature type="transmembrane region" description="Helical" evidence="1">
    <location>
        <begin position="64"/>
        <end position="92"/>
    </location>
</feature>
<evidence type="ECO:0000313" key="2">
    <source>
        <dbReference type="EMBL" id="CAY77595.1"/>
    </source>
</evidence>
<keyword evidence="1" id="KW-1133">Transmembrane helix</keyword>
<gene>
    <name evidence="2" type="ORF">EC1118_1A20_0221g</name>
</gene>
<organism evidence="2 3">
    <name type="scientific">Saccharomyces cerevisiae (strain Lalvin EC1118 / Prise de mousse)</name>
    <name type="common">Baker's yeast</name>
    <dbReference type="NCBI Taxonomy" id="643680"/>
    <lineage>
        <taxon>Eukaryota</taxon>
        <taxon>Fungi</taxon>
        <taxon>Dikarya</taxon>
        <taxon>Ascomycota</taxon>
        <taxon>Saccharomycotina</taxon>
        <taxon>Saccharomycetes</taxon>
        <taxon>Saccharomycetales</taxon>
        <taxon>Saccharomycetaceae</taxon>
        <taxon>Saccharomyces</taxon>
    </lineage>
</organism>
<dbReference type="EMBL" id="FN393058">
    <property type="protein sequence ID" value="CAY77595.1"/>
    <property type="molecule type" value="Genomic_DNA"/>
</dbReference>
<reference evidence="2 3" key="1">
    <citation type="journal article" date="2009" name="Proc. Natl. Acad. Sci. U.S.A.">
        <title>Eukaryote-to-eukaryote gene transfer events revealed by the genome sequence of the wine yeast Saccharomyces cerevisiae EC1118.</title>
        <authorList>
            <person name="Novo M."/>
            <person name="Bigey F."/>
            <person name="Beyne E."/>
            <person name="Galeote V."/>
            <person name="Gavory F."/>
            <person name="Mallet S."/>
            <person name="Cambot B."/>
            <person name="Legras J.L."/>
            <person name="Wincker P."/>
            <person name="Casaregola S."/>
            <person name="Dequin S."/>
        </authorList>
    </citation>
    <scope>NUCLEOTIDE SEQUENCE [LARGE SCALE GENOMIC DNA]</scope>
    <source>
        <strain evidence="3">Lalvin EC1118 / Prise de mousse</strain>
    </source>
</reference>
<evidence type="ECO:0000313" key="3">
    <source>
        <dbReference type="Proteomes" id="UP000000286"/>
    </source>
</evidence>
<keyword evidence="1" id="KW-0812">Transmembrane</keyword>
<dbReference type="Proteomes" id="UP000000286">
    <property type="component" value="Chromosome I"/>
</dbReference>
<evidence type="ECO:0000256" key="1">
    <source>
        <dbReference type="SAM" id="Phobius"/>
    </source>
</evidence>
<name>C8Z3G4_YEAS8</name>
<dbReference type="HOGENOM" id="CLU_2185454_0_0_1"/>
<dbReference type="SMR" id="C8Z3G4"/>
<dbReference type="AlphaFoldDB" id="C8Z3G4"/>
<accession>C8Z3G4</accession>
<proteinExistence type="predicted"/>
<keyword evidence="1" id="KW-0472">Membrane</keyword>